<comment type="caution">
    <text evidence="6">The sequence shown here is derived from an EMBL/GenBank/DDBJ whole genome shotgun (WGS) entry which is preliminary data.</text>
</comment>
<feature type="domain" description="Glycosyltransferase subfamily 4-like N-terminal" evidence="5">
    <location>
        <begin position="19"/>
        <end position="187"/>
    </location>
</feature>
<feature type="domain" description="Glycosyl transferase family 1" evidence="4">
    <location>
        <begin position="203"/>
        <end position="344"/>
    </location>
</feature>
<dbReference type="Pfam" id="PF00534">
    <property type="entry name" value="Glycos_transf_1"/>
    <property type="match status" value="1"/>
</dbReference>
<evidence type="ECO:0000313" key="7">
    <source>
        <dbReference type="Proteomes" id="UP001385809"/>
    </source>
</evidence>
<proteinExistence type="predicted"/>
<evidence type="ECO:0000313" key="6">
    <source>
        <dbReference type="EMBL" id="MEJ2866544.1"/>
    </source>
</evidence>
<reference evidence="6 7" key="1">
    <citation type="submission" date="2024-03" db="EMBL/GenBank/DDBJ databases">
        <title>Actinomycetospora sp. OC33-EN08, a novel actinomycete isolated from wild orchid (Aerides multiflora).</title>
        <authorList>
            <person name="Suriyachadkun C."/>
        </authorList>
    </citation>
    <scope>NUCLEOTIDE SEQUENCE [LARGE SCALE GENOMIC DNA]</scope>
    <source>
        <strain evidence="6 7">OC33-EN08</strain>
    </source>
</reference>
<dbReference type="GO" id="GO:0016757">
    <property type="term" value="F:glycosyltransferase activity"/>
    <property type="evidence" value="ECO:0007669"/>
    <property type="project" value="UniProtKB-KW"/>
</dbReference>
<evidence type="ECO:0000259" key="4">
    <source>
        <dbReference type="Pfam" id="PF00534"/>
    </source>
</evidence>
<dbReference type="PANTHER" id="PTHR45947:SF3">
    <property type="entry name" value="SULFOQUINOVOSYL TRANSFERASE SQD2"/>
    <property type="match status" value="1"/>
</dbReference>
<dbReference type="EC" id="2.4.-.-" evidence="6"/>
<dbReference type="Gene3D" id="3.40.50.2000">
    <property type="entry name" value="Glycogen Phosphorylase B"/>
    <property type="match status" value="2"/>
</dbReference>
<gene>
    <name evidence="6" type="ORF">WCD74_02120</name>
</gene>
<dbReference type="Pfam" id="PF13439">
    <property type="entry name" value="Glyco_transf_4"/>
    <property type="match status" value="1"/>
</dbReference>
<sequence>MTRPVLATVTDAIAPFHAGGKEQRTAELTRRLAGRFEVHVHTMRWWDGGRTRRQDGVTYHGVCAPHGMYVGGRRSIRQALAFALGCLRLLGARFDVLEADHMPYLHLPVLALVAKLRRRPFVVTWHEVWSRAYWRDYLGPAGTLAWAFERFTMRLPDLVVAASAETALRVGEVVRTPVVVAPNGVDLGAVTRALGGAPAPAVDVVTVGRLLPHKRVDLLLDALAALGPGVSARLIGRGPQEAFLTARAAELGLDVTVHADVDDAGELYRLVAGARVFVLPSAREGFGIVALEAVACGLPVVTTAAPDNLARHLVADAPGGVVCADDVTALAAAIRRTLDDPPDRAGADAWLAHHGWAGTADRVAAALGSVLPRATPSAAHEPAPPAVTTLRPDPATAGSPS</sequence>
<dbReference type="InterPro" id="IPR050194">
    <property type="entry name" value="Glycosyltransferase_grp1"/>
</dbReference>
<dbReference type="SUPFAM" id="SSF53756">
    <property type="entry name" value="UDP-Glycosyltransferase/glycogen phosphorylase"/>
    <property type="match status" value="1"/>
</dbReference>
<evidence type="ECO:0000256" key="1">
    <source>
        <dbReference type="ARBA" id="ARBA00022676"/>
    </source>
</evidence>
<evidence type="ECO:0000256" key="3">
    <source>
        <dbReference type="SAM" id="MobiDB-lite"/>
    </source>
</evidence>
<name>A0ABU8MGV0_9PSEU</name>
<evidence type="ECO:0000259" key="5">
    <source>
        <dbReference type="Pfam" id="PF13439"/>
    </source>
</evidence>
<dbReference type="Proteomes" id="UP001385809">
    <property type="component" value="Unassembled WGS sequence"/>
</dbReference>
<dbReference type="InterPro" id="IPR001296">
    <property type="entry name" value="Glyco_trans_1"/>
</dbReference>
<protein>
    <submittedName>
        <fullName evidence="6">Glycosyltransferase family 4 protein</fullName>
        <ecNumber evidence="6">2.4.-.-</ecNumber>
    </submittedName>
</protein>
<dbReference type="InterPro" id="IPR028098">
    <property type="entry name" value="Glyco_trans_4-like_N"/>
</dbReference>
<organism evidence="6 7">
    <name type="scientific">Actinomycetospora aurantiaca</name>
    <dbReference type="NCBI Taxonomy" id="3129233"/>
    <lineage>
        <taxon>Bacteria</taxon>
        <taxon>Bacillati</taxon>
        <taxon>Actinomycetota</taxon>
        <taxon>Actinomycetes</taxon>
        <taxon>Pseudonocardiales</taxon>
        <taxon>Pseudonocardiaceae</taxon>
        <taxon>Actinomycetospora</taxon>
    </lineage>
</organism>
<evidence type="ECO:0000256" key="2">
    <source>
        <dbReference type="ARBA" id="ARBA00022679"/>
    </source>
</evidence>
<keyword evidence="1 6" id="KW-0328">Glycosyltransferase</keyword>
<dbReference type="EMBL" id="JBBEGN010000001">
    <property type="protein sequence ID" value="MEJ2866544.1"/>
    <property type="molecule type" value="Genomic_DNA"/>
</dbReference>
<feature type="region of interest" description="Disordered" evidence="3">
    <location>
        <begin position="374"/>
        <end position="401"/>
    </location>
</feature>
<accession>A0ABU8MGV0</accession>
<dbReference type="RefSeq" id="WP_337693165.1">
    <property type="nucleotide sequence ID" value="NZ_JBBEGN010000001.1"/>
</dbReference>
<dbReference type="CDD" id="cd03801">
    <property type="entry name" value="GT4_PimA-like"/>
    <property type="match status" value="1"/>
</dbReference>
<dbReference type="PANTHER" id="PTHR45947">
    <property type="entry name" value="SULFOQUINOVOSYL TRANSFERASE SQD2"/>
    <property type="match status" value="1"/>
</dbReference>
<keyword evidence="2 6" id="KW-0808">Transferase</keyword>
<keyword evidence="7" id="KW-1185">Reference proteome</keyword>